<accession>A0A942DWA9</accession>
<gene>
    <name evidence="2" type="ORF">KEU06_09320</name>
</gene>
<dbReference type="AlphaFoldDB" id="A0A942DWA9"/>
<feature type="region of interest" description="Disordered" evidence="1">
    <location>
        <begin position="112"/>
        <end position="131"/>
    </location>
</feature>
<keyword evidence="3" id="KW-1185">Reference proteome</keyword>
<reference evidence="2" key="1">
    <citation type="submission" date="2021-04" db="EMBL/GenBank/DDBJ databases">
        <title>Pseudaminobacter soli sp. nov., isolated from paddy soil contaminated by heavy metals.</title>
        <authorList>
            <person name="Zhang K."/>
        </authorList>
    </citation>
    <scope>NUCLEOTIDE SEQUENCE</scope>
    <source>
        <strain evidence="2">19-2017</strain>
    </source>
</reference>
<dbReference type="RefSeq" id="WP_188254367.1">
    <property type="nucleotide sequence ID" value="NZ_JABVCF010000004.1"/>
</dbReference>
<evidence type="ECO:0000313" key="3">
    <source>
        <dbReference type="Proteomes" id="UP000680348"/>
    </source>
</evidence>
<evidence type="ECO:0000256" key="1">
    <source>
        <dbReference type="SAM" id="MobiDB-lite"/>
    </source>
</evidence>
<protein>
    <submittedName>
        <fullName evidence="2">Uncharacterized protein</fullName>
    </submittedName>
</protein>
<dbReference type="Proteomes" id="UP000680348">
    <property type="component" value="Unassembled WGS sequence"/>
</dbReference>
<dbReference type="EMBL" id="JAGWCR010000004">
    <property type="protein sequence ID" value="MBS3648804.1"/>
    <property type="molecule type" value="Genomic_DNA"/>
</dbReference>
<proteinExistence type="predicted"/>
<organism evidence="2 3">
    <name type="scientific">Pseudaminobacter soli</name>
    <name type="common">ex Zhang et al. 2022</name>
    <dbReference type="NCBI Taxonomy" id="2831468"/>
    <lineage>
        <taxon>Bacteria</taxon>
        <taxon>Pseudomonadati</taxon>
        <taxon>Pseudomonadota</taxon>
        <taxon>Alphaproteobacteria</taxon>
        <taxon>Hyphomicrobiales</taxon>
        <taxon>Phyllobacteriaceae</taxon>
        <taxon>Pseudaminobacter</taxon>
    </lineage>
</organism>
<sequence length="131" mass="14520">MKKMNWDDEMRTHVPSMFITEDDDDEVELVDTGRVDKDGVPIIIALSHKQGFAGFLPPGMYERIQQAKEEAEAKAELTEMIEEIVTVTLKKIGIKLPPPAPGPAPAVIPRIKEKTVKVSNKKKGSADARPE</sequence>
<name>A0A942DWA9_9HYPH</name>
<evidence type="ECO:0000313" key="2">
    <source>
        <dbReference type="EMBL" id="MBS3648804.1"/>
    </source>
</evidence>
<comment type="caution">
    <text evidence="2">The sequence shown here is derived from an EMBL/GenBank/DDBJ whole genome shotgun (WGS) entry which is preliminary data.</text>
</comment>